<comment type="caution">
    <text evidence="1">The sequence shown here is derived from an EMBL/GenBank/DDBJ whole genome shotgun (WGS) entry which is preliminary data.</text>
</comment>
<reference evidence="1" key="1">
    <citation type="submission" date="2022-01" db="EMBL/GenBank/DDBJ databases">
        <authorList>
            <person name="Criscuolo A."/>
        </authorList>
    </citation>
    <scope>NUCLEOTIDE SEQUENCE</scope>
    <source>
        <strain evidence="1">CIP111892</strain>
    </source>
</reference>
<name>A0ABM9CK51_9BACL</name>
<proteinExistence type="predicted"/>
<keyword evidence="2" id="KW-1185">Reference proteome</keyword>
<dbReference type="Proteomes" id="UP000838324">
    <property type="component" value="Unassembled WGS sequence"/>
</dbReference>
<organism evidence="1 2">
    <name type="scientific">Paenibacillus auburnensis</name>
    <dbReference type="NCBI Taxonomy" id="2905649"/>
    <lineage>
        <taxon>Bacteria</taxon>
        <taxon>Bacillati</taxon>
        <taxon>Bacillota</taxon>
        <taxon>Bacilli</taxon>
        <taxon>Bacillales</taxon>
        <taxon>Paenibacillaceae</taxon>
        <taxon>Paenibacillus</taxon>
    </lineage>
</organism>
<accession>A0ABM9CK51</accession>
<gene>
    <name evidence="1" type="ORF">PAECIP111892_03974</name>
</gene>
<evidence type="ECO:0000313" key="1">
    <source>
        <dbReference type="EMBL" id="CAH1214130.1"/>
    </source>
</evidence>
<sequence length="125" mass="14043">MSPGRIRQNSSGRAQTTLSWEVKSVECIVHFDVQHPEGSKSLRGLLFLEEGQTPGEKELIDMFKDMKFDVRLEDREKLIFKPVNPGEKYSEIRITGYDGGKAGSKEDHDLKSIVGNLLPQKPTGL</sequence>
<dbReference type="EMBL" id="CAKMMG010000006">
    <property type="protein sequence ID" value="CAH1214130.1"/>
    <property type="molecule type" value="Genomic_DNA"/>
</dbReference>
<protein>
    <submittedName>
        <fullName evidence="1">Uncharacterized protein</fullName>
    </submittedName>
</protein>
<evidence type="ECO:0000313" key="2">
    <source>
        <dbReference type="Proteomes" id="UP000838324"/>
    </source>
</evidence>